<keyword evidence="1" id="KW-0472">Membrane</keyword>
<feature type="transmembrane region" description="Helical" evidence="1">
    <location>
        <begin position="7"/>
        <end position="26"/>
    </location>
</feature>
<name>A0AAV6K140_9ERIC</name>
<organism evidence="2 3">
    <name type="scientific">Rhododendron griersonianum</name>
    <dbReference type="NCBI Taxonomy" id="479676"/>
    <lineage>
        <taxon>Eukaryota</taxon>
        <taxon>Viridiplantae</taxon>
        <taxon>Streptophyta</taxon>
        <taxon>Embryophyta</taxon>
        <taxon>Tracheophyta</taxon>
        <taxon>Spermatophyta</taxon>
        <taxon>Magnoliopsida</taxon>
        <taxon>eudicotyledons</taxon>
        <taxon>Gunneridae</taxon>
        <taxon>Pentapetalae</taxon>
        <taxon>asterids</taxon>
        <taxon>Ericales</taxon>
        <taxon>Ericaceae</taxon>
        <taxon>Ericoideae</taxon>
        <taxon>Rhodoreae</taxon>
        <taxon>Rhododendron</taxon>
    </lineage>
</organism>
<reference evidence="2 3" key="1">
    <citation type="submission" date="2020-08" db="EMBL/GenBank/DDBJ databases">
        <title>Plant Genome Project.</title>
        <authorList>
            <person name="Zhang R.-G."/>
        </authorList>
    </citation>
    <scope>NUCLEOTIDE SEQUENCE [LARGE SCALE GENOMIC DNA]</scope>
    <source>
        <strain evidence="2">WSP0</strain>
        <tissue evidence="2">Leaf</tissue>
    </source>
</reference>
<evidence type="ECO:0000313" key="2">
    <source>
        <dbReference type="EMBL" id="KAG5546151.1"/>
    </source>
</evidence>
<comment type="caution">
    <text evidence="2">The sequence shown here is derived from an EMBL/GenBank/DDBJ whole genome shotgun (WGS) entry which is preliminary data.</text>
</comment>
<accession>A0AAV6K140</accession>
<evidence type="ECO:0000313" key="3">
    <source>
        <dbReference type="Proteomes" id="UP000823749"/>
    </source>
</evidence>
<keyword evidence="1" id="KW-1133">Transmembrane helix</keyword>
<keyword evidence="1" id="KW-0812">Transmembrane</keyword>
<sequence>MAGSIKAAIWFPCIMILSMVLVSSGGRISREIPVVSTREFGSRLTLGDVGFDEVKLEYYRRRALVETDRAAPGGPDPQHH</sequence>
<evidence type="ECO:0000256" key="1">
    <source>
        <dbReference type="SAM" id="Phobius"/>
    </source>
</evidence>
<proteinExistence type="predicted"/>
<keyword evidence="3" id="KW-1185">Reference proteome</keyword>
<dbReference type="Proteomes" id="UP000823749">
    <property type="component" value="Chromosome 6"/>
</dbReference>
<gene>
    <name evidence="2" type="ORF">RHGRI_018360</name>
</gene>
<dbReference type="EMBL" id="JACTNZ010000006">
    <property type="protein sequence ID" value="KAG5546151.1"/>
    <property type="molecule type" value="Genomic_DNA"/>
</dbReference>
<dbReference type="AlphaFoldDB" id="A0AAV6K140"/>
<protein>
    <submittedName>
        <fullName evidence="2">Uncharacterized protein</fullName>
    </submittedName>
</protein>